<evidence type="ECO:0000256" key="1">
    <source>
        <dbReference type="ARBA" id="ARBA00001311"/>
    </source>
</evidence>
<proteinExistence type="inferred from homology"/>
<name>A0A7K0CWW9_9NOCA</name>
<evidence type="ECO:0000256" key="3">
    <source>
        <dbReference type="ARBA" id="ARBA00012922"/>
    </source>
</evidence>
<reference evidence="5 6" key="1">
    <citation type="submission" date="2019-10" db="EMBL/GenBank/DDBJ databases">
        <title>Nocardia macrotermitis sp. nov. and Nocardia aurantia sp. nov., isolated from the gut of fungus growing-termite Macrotermes natalensis.</title>
        <authorList>
            <person name="Benndorf R."/>
            <person name="Schwitalla J."/>
            <person name="Martin K."/>
            <person name="De Beer W."/>
            <person name="Kaster A.-K."/>
            <person name="Vollmers J."/>
            <person name="Poulsen M."/>
            <person name="Beemelmanns C."/>
        </authorList>
    </citation>
    <scope>NUCLEOTIDE SEQUENCE [LARGE SCALE GENOMIC DNA]</scope>
    <source>
        <strain evidence="5 6">RB20</strain>
    </source>
</reference>
<dbReference type="PANTHER" id="PTHR11895">
    <property type="entry name" value="TRANSAMIDASE"/>
    <property type="match status" value="1"/>
</dbReference>
<dbReference type="Gene3D" id="3.90.1300.10">
    <property type="entry name" value="Amidase signature (AS) domain"/>
    <property type="match status" value="1"/>
</dbReference>
<dbReference type="OrthoDB" id="5175573at2"/>
<dbReference type="SUPFAM" id="SSF75304">
    <property type="entry name" value="Amidase signature (AS) enzymes"/>
    <property type="match status" value="1"/>
</dbReference>
<comment type="caution">
    <text evidence="5">The sequence shown here is derived from an EMBL/GenBank/DDBJ whole genome shotgun (WGS) entry which is preliminary data.</text>
</comment>
<dbReference type="Pfam" id="PF01425">
    <property type="entry name" value="Amidase"/>
    <property type="match status" value="1"/>
</dbReference>
<feature type="domain" description="Amidase" evidence="4">
    <location>
        <begin position="49"/>
        <end position="454"/>
    </location>
</feature>
<dbReference type="EC" id="3.5.1.4" evidence="3"/>
<dbReference type="EMBL" id="WEGK01000002">
    <property type="protein sequence ID" value="MQY17996.1"/>
    <property type="molecule type" value="Genomic_DNA"/>
</dbReference>
<dbReference type="GO" id="GO:0004040">
    <property type="term" value="F:amidase activity"/>
    <property type="evidence" value="ECO:0007669"/>
    <property type="project" value="UniProtKB-EC"/>
</dbReference>
<keyword evidence="5" id="KW-0378">Hydrolase</keyword>
<evidence type="ECO:0000259" key="4">
    <source>
        <dbReference type="Pfam" id="PF01425"/>
    </source>
</evidence>
<evidence type="ECO:0000313" key="5">
    <source>
        <dbReference type="EMBL" id="MQY17996.1"/>
    </source>
</evidence>
<dbReference type="PANTHER" id="PTHR11895:SF7">
    <property type="entry name" value="GLUTAMYL-TRNA(GLN) AMIDOTRANSFERASE SUBUNIT A, MITOCHONDRIAL"/>
    <property type="match status" value="1"/>
</dbReference>
<dbReference type="InterPro" id="IPR000120">
    <property type="entry name" value="Amidase"/>
</dbReference>
<accession>A0A7K0CWW9</accession>
<organism evidence="5 6">
    <name type="scientific">Nocardia macrotermitis</name>
    <dbReference type="NCBI Taxonomy" id="2585198"/>
    <lineage>
        <taxon>Bacteria</taxon>
        <taxon>Bacillati</taxon>
        <taxon>Actinomycetota</taxon>
        <taxon>Actinomycetes</taxon>
        <taxon>Mycobacteriales</taxon>
        <taxon>Nocardiaceae</taxon>
        <taxon>Nocardia</taxon>
    </lineage>
</organism>
<dbReference type="InterPro" id="IPR023631">
    <property type="entry name" value="Amidase_dom"/>
</dbReference>
<protein>
    <recommendedName>
        <fullName evidence="3">amidase</fullName>
        <ecNumber evidence="3">3.5.1.4</ecNumber>
    </recommendedName>
</protein>
<dbReference type="Proteomes" id="UP000438448">
    <property type="component" value="Unassembled WGS sequence"/>
</dbReference>
<dbReference type="InterPro" id="IPR036928">
    <property type="entry name" value="AS_sf"/>
</dbReference>
<evidence type="ECO:0000313" key="6">
    <source>
        <dbReference type="Proteomes" id="UP000438448"/>
    </source>
</evidence>
<gene>
    <name evidence="5" type="primary">amiB2</name>
    <name evidence="5" type="ORF">NRB20_10650</name>
</gene>
<comment type="similarity">
    <text evidence="2">Belongs to the amidase family.</text>
</comment>
<dbReference type="AlphaFoldDB" id="A0A7K0CWW9"/>
<comment type="catalytic activity">
    <reaction evidence="1">
        <text>a monocarboxylic acid amide + H2O = a monocarboxylate + NH4(+)</text>
        <dbReference type="Rhea" id="RHEA:12020"/>
        <dbReference type="ChEBI" id="CHEBI:15377"/>
        <dbReference type="ChEBI" id="CHEBI:28938"/>
        <dbReference type="ChEBI" id="CHEBI:35757"/>
        <dbReference type="ChEBI" id="CHEBI:83628"/>
        <dbReference type="EC" id="3.5.1.4"/>
    </reaction>
</comment>
<keyword evidence="6" id="KW-1185">Reference proteome</keyword>
<sequence length="471" mass="48776">MHSEGSAVADATPAISVSPAARAVPADPPETAVDVAAAVRDGAAEPEQIVAAALERIRGGDPKINAFTVVRAERAVAEARTVAEHPELDALPLAGVPIAIKNDIDVAGELTRGGSLAGGESPAATDHPVVRRLRAAGAVVVGLTELCEFGLFGTTDSPARITRSPWDIRYSAGGSSGGAAAAVAAGLVPVAHGNDGLGSIRIPAACCGVLGVKPGRGVAPAEVGLDSWGGMTENGVFATTVADAALMLSVLADRPALADLEPPAGLRIALATGSPSRLLRVDEQWVRAASDAALSAGAAGHTVQEVRLPYSGAALAIALRWVGNAARETAAIPHPERLQRRTRTHAKLGRAVLRAGLIRPGQVDRIESRLLDFFDQHDVVITPTLACPPPRAHAWHRRGWLRNTLASVRFSPFTPLWNLVGWPALSIPMGLHPRTGTPVAAQLAGPPGSESTLLRLAAQLEAERPWQRIAP</sequence>
<evidence type="ECO:0000256" key="2">
    <source>
        <dbReference type="ARBA" id="ARBA00009199"/>
    </source>
</evidence>
<dbReference type="RefSeq" id="WP_153408055.1">
    <property type="nucleotide sequence ID" value="NZ_WEGK01000002.1"/>
</dbReference>